<dbReference type="eggNOG" id="ENOG5033E3J">
    <property type="taxonomic scope" value="Bacteria"/>
</dbReference>
<accession>A0A0A2X2K2</accession>
<reference evidence="2 3" key="1">
    <citation type="submission" date="2014-09" db="EMBL/GenBank/DDBJ databases">
        <title>Genome sequences of Lysobacter dokdonensis DS-58.</title>
        <authorList>
            <person name="Kim J.F."/>
            <person name="Kwak M.-J."/>
        </authorList>
    </citation>
    <scope>NUCLEOTIDE SEQUENCE [LARGE SCALE GENOMIC DNA]</scope>
    <source>
        <strain evidence="2 3">DS-58</strain>
    </source>
</reference>
<evidence type="ECO:0000256" key="1">
    <source>
        <dbReference type="SAM" id="Phobius"/>
    </source>
</evidence>
<proteinExistence type="predicted"/>
<organism evidence="2 3">
    <name type="scientific">Lysobacter dokdonensis DS-58</name>
    <dbReference type="NCBI Taxonomy" id="1300345"/>
    <lineage>
        <taxon>Bacteria</taxon>
        <taxon>Pseudomonadati</taxon>
        <taxon>Pseudomonadota</taxon>
        <taxon>Gammaproteobacteria</taxon>
        <taxon>Lysobacterales</taxon>
        <taxon>Lysobacteraceae</taxon>
        <taxon>Noviluteimonas</taxon>
    </lineage>
</organism>
<keyword evidence="3" id="KW-1185">Reference proteome</keyword>
<name>A0A0A2X2K2_9GAMM</name>
<feature type="transmembrane region" description="Helical" evidence="1">
    <location>
        <begin position="15"/>
        <end position="35"/>
    </location>
</feature>
<dbReference type="EMBL" id="JRKJ01000007">
    <property type="protein sequence ID" value="KGQ19464.1"/>
    <property type="molecule type" value="Genomic_DNA"/>
</dbReference>
<dbReference type="Proteomes" id="UP000030518">
    <property type="component" value="Unassembled WGS sequence"/>
</dbReference>
<protein>
    <submittedName>
        <fullName evidence="2">Uncharacterized protein</fullName>
    </submittedName>
</protein>
<dbReference type="AlphaFoldDB" id="A0A0A2X2K2"/>
<dbReference type="PATRIC" id="fig|1300345.3.peg.1278"/>
<keyword evidence="1" id="KW-0812">Transmembrane</keyword>
<comment type="caution">
    <text evidence="2">The sequence shown here is derived from an EMBL/GenBank/DDBJ whole genome shotgun (WGS) entry which is preliminary data.</text>
</comment>
<keyword evidence="1" id="KW-0472">Membrane</keyword>
<keyword evidence="1" id="KW-1133">Transmembrane helix</keyword>
<gene>
    <name evidence="2" type="ORF">LF41_2719</name>
</gene>
<evidence type="ECO:0000313" key="3">
    <source>
        <dbReference type="Proteomes" id="UP000030518"/>
    </source>
</evidence>
<evidence type="ECO:0000313" key="2">
    <source>
        <dbReference type="EMBL" id="KGQ19464.1"/>
    </source>
</evidence>
<dbReference type="STRING" id="1300345.LF41_2719"/>
<dbReference type="RefSeq" id="WP_036167683.1">
    <property type="nucleotide sequence ID" value="NZ_JRKJ01000007.1"/>
</dbReference>
<sequence length="184" mass="20064">MNDAAPRTGFDWDRVTALSALVVSFVAVGVAAYTAQLQRQQVRAQVWPRAQFYNAGALGEFHLANKGMGPLIVRSARVTLDGKPLKDWGQLASALGLPPEKMGYSSLNGAVLASGEDMTYLQPGAKEQFTAIRNVAGERWNATICYCSALDECWTTQSHPRGTEDVTRPIDACPRFDPALEFEN</sequence>
<dbReference type="OrthoDB" id="1492993at2"/>